<dbReference type="PANTHER" id="PTHR37422">
    <property type="entry name" value="TEICHURONIC ACID BIOSYNTHESIS PROTEIN TUAE"/>
    <property type="match status" value="1"/>
</dbReference>
<feature type="transmembrane region" description="Helical" evidence="5">
    <location>
        <begin position="381"/>
        <end position="397"/>
    </location>
</feature>
<evidence type="ECO:0000256" key="1">
    <source>
        <dbReference type="ARBA" id="ARBA00004141"/>
    </source>
</evidence>
<name>A0A4Q1V7Y8_9BRAD</name>
<keyword evidence="2 5" id="KW-0812">Transmembrane</keyword>
<keyword evidence="4 5" id="KW-0472">Membrane</keyword>
<evidence type="ECO:0000313" key="8">
    <source>
        <dbReference type="Proteomes" id="UP000290819"/>
    </source>
</evidence>
<evidence type="ECO:0000256" key="2">
    <source>
        <dbReference type="ARBA" id="ARBA00022692"/>
    </source>
</evidence>
<feature type="transmembrane region" description="Helical" evidence="5">
    <location>
        <begin position="81"/>
        <end position="103"/>
    </location>
</feature>
<comment type="subcellular location">
    <subcellularLocation>
        <location evidence="1">Membrane</location>
        <topology evidence="1">Multi-pass membrane protein</topology>
    </subcellularLocation>
</comment>
<evidence type="ECO:0000256" key="3">
    <source>
        <dbReference type="ARBA" id="ARBA00022989"/>
    </source>
</evidence>
<dbReference type="GO" id="GO:0016020">
    <property type="term" value="C:membrane"/>
    <property type="evidence" value="ECO:0007669"/>
    <property type="project" value="UniProtKB-SubCell"/>
</dbReference>
<keyword evidence="3 5" id="KW-1133">Transmembrane helix</keyword>
<feature type="domain" description="O-antigen ligase-related" evidence="6">
    <location>
        <begin position="189"/>
        <end position="333"/>
    </location>
</feature>
<feature type="transmembrane region" description="Helical" evidence="5">
    <location>
        <begin position="155"/>
        <end position="175"/>
    </location>
</feature>
<comment type="caution">
    <text evidence="7">The sequence shown here is derived from an EMBL/GenBank/DDBJ whole genome shotgun (WGS) entry which is preliminary data.</text>
</comment>
<evidence type="ECO:0000256" key="5">
    <source>
        <dbReference type="SAM" id="Phobius"/>
    </source>
</evidence>
<feature type="transmembrane region" description="Helical" evidence="5">
    <location>
        <begin position="228"/>
        <end position="248"/>
    </location>
</feature>
<dbReference type="Proteomes" id="UP000290819">
    <property type="component" value="Unassembled WGS sequence"/>
</dbReference>
<organism evidence="7 8">
    <name type="scientific">Bradyrhizobium betae</name>
    <dbReference type="NCBI Taxonomy" id="244734"/>
    <lineage>
        <taxon>Bacteria</taxon>
        <taxon>Pseudomonadati</taxon>
        <taxon>Pseudomonadota</taxon>
        <taxon>Alphaproteobacteria</taxon>
        <taxon>Hyphomicrobiales</taxon>
        <taxon>Nitrobacteraceae</taxon>
        <taxon>Bradyrhizobium</taxon>
    </lineage>
</organism>
<feature type="transmembrane region" description="Helical" evidence="5">
    <location>
        <begin position="115"/>
        <end position="135"/>
    </location>
</feature>
<dbReference type="AlphaFoldDB" id="A0A4Q1V7Y8"/>
<gene>
    <name evidence="7" type="ORF">B5V03_15715</name>
</gene>
<accession>A0A4Q1V7Y8</accession>
<feature type="transmembrane region" description="Helical" evidence="5">
    <location>
        <begin position="26"/>
        <end position="44"/>
    </location>
</feature>
<sequence>MYALLGLMVAGPYLTLKTLPYTGEGSVLRQLAFTGIYIAALTAARVAANPRGLFPLPLSLGLTLLWFWLSLTWAVDPDIAMRRLLLTTMIVLTVFSMVDILGYARTILIFREMMIVILAINFLSVVLLPSVGIHQQLDVEGFGLDPELVGNWKGVLTQKNFAGAVCALTISVFLFDARSIKTWIRWAVILGSAFFLYKTHAKTSIGMIVLSLSAGWVFQAYNPRFRPLLLPALLGTILVIVGMAIAYWSDIQAIFSRPDAFTGRVHIWSTLLSYWKDHWLLGSGYGSFWNIGGNKSPLYHYVRETDWVALVAIGHNGYIDLLCQTGLPGLVMVVLSTVIIPLANLGSGSIPRSQRGLLASFLIFCVGHNLTETSVLDRDSIVGILLMFTIALILASARSAQSAPTAAVPSLHG</sequence>
<dbReference type="EMBL" id="MZXW01000017">
    <property type="protein sequence ID" value="RXT47718.1"/>
    <property type="molecule type" value="Genomic_DNA"/>
</dbReference>
<keyword evidence="8" id="KW-1185">Reference proteome</keyword>
<reference evidence="7 8" key="1">
    <citation type="submission" date="2017-03" db="EMBL/GenBank/DDBJ databases">
        <authorList>
            <person name="Safronova V.I."/>
            <person name="Sazanova A.L."/>
            <person name="Chirak E.R."/>
        </authorList>
    </citation>
    <scope>NUCLEOTIDE SEQUENCE [LARGE SCALE GENOMIC DNA]</scope>
    <source>
        <strain evidence="7 8">Opo-243</strain>
    </source>
</reference>
<evidence type="ECO:0000256" key="4">
    <source>
        <dbReference type="ARBA" id="ARBA00023136"/>
    </source>
</evidence>
<dbReference type="InterPro" id="IPR007016">
    <property type="entry name" value="O-antigen_ligase-rel_domated"/>
</dbReference>
<evidence type="ECO:0000259" key="6">
    <source>
        <dbReference type="Pfam" id="PF04932"/>
    </source>
</evidence>
<dbReference type="PANTHER" id="PTHR37422:SF17">
    <property type="entry name" value="O-ANTIGEN LIGASE"/>
    <property type="match status" value="1"/>
</dbReference>
<dbReference type="Pfam" id="PF04932">
    <property type="entry name" value="Wzy_C"/>
    <property type="match status" value="1"/>
</dbReference>
<protein>
    <recommendedName>
        <fullName evidence="6">O-antigen ligase-related domain-containing protein</fullName>
    </recommendedName>
</protein>
<proteinExistence type="predicted"/>
<feature type="transmembrane region" description="Helical" evidence="5">
    <location>
        <begin position="326"/>
        <end position="345"/>
    </location>
</feature>
<evidence type="ECO:0000313" key="7">
    <source>
        <dbReference type="EMBL" id="RXT47718.1"/>
    </source>
</evidence>
<dbReference type="InterPro" id="IPR051533">
    <property type="entry name" value="WaaL-like"/>
</dbReference>
<feature type="transmembrane region" description="Helical" evidence="5">
    <location>
        <begin position="56"/>
        <end position="75"/>
    </location>
</feature>